<evidence type="ECO:0000256" key="1">
    <source>
        <dbReference type="SAM" id="Phobius"/>
    </source>
</evidence>
<reference evidence="2 3" key="1">
    <citation type="submission" date="2014-04" db="EMBL/GenBank/DDBJ databases">
        <title>Draft genome sequence of Hydrogenovibrio marinus MH-110, a model organism for aerobic H2 metabolism.</title>
        <authorList>
            <person name="Cha H.J."/>
            <person name="Jo B.H."/>
            <person name="Hwang B.H."/>
        </authorList>
    </citation>
    <scope>NUCLEOTIDE SEQUENCE [LARGE SCALE GENOMIC DNA]</scope>
    <source>
        <strain evidence="2 3">MH-110</strain>
    </source>
</reference>
<dbReference type="AlphaFoldDB" id="A0A067A0E3"/>
<protein>
    <recommendedName>
        <fullName evidence="4">Peptide ABC transporter permease</fullName>
    </recommendedName>
</protein>
<gene>
    <name evidence="2" type="ORF">EI16_07270</name>
</gene>
<keyword evidence="3" id="KW-1185">Reference proteome</keyword>
<accession>A0A067A0E3</accession>
<feature type="transmembrane region" description="Helical" evidence="1">
    <location>
        <begin position="29"/>
        <end position="47"/>
    </location>
</feature>
<evidence type="ECO:0008006" key="4">
    <source>
        <dbReference type="Google" id="ProtNLM"/>
    </source>
</evidence>
<evidence type="ECO:0000313" key="3">
    <source>
        <dbReference type="Proteomes" id="UP000027341"/>
    </source>
</evidence>
<proteinExistence type="predicted"/>
<dbReference type="EMBL" id="JMIU01000001">
    <property type="protein sequence ID" value="KDN96081.1"/>
    <property type="molecule type" value="Genomic_DNA"/>
</dbReference>
<evidence type="ECO:0000313" key="2">
    <source>
        <dbReference type="EMBL" id="KDN96081.1"/>
    </source>
</evidence>
<dbReference type="RefSeq" id="WP_029911460.1">
    <property type="nucleotide sequence ID" value="NZ_AP020335.1"/>
</dbReference>
<dbReference type="NCBIfam" id="NF006749">
    <property type="entry name" value="PRK09272.1-2"/>
    <property type="match status" value="1"/>
</dbReference>
<keyword evidence="1" id="KW-0472">Membrane</keyword>
<feature type="transmembrane region" description="Helical" evidence="1">
    <location>
        <begin position="59"/>
        <end position="81"/>
    </location>
</feature>
<feature type="transmembrane region" description="Helical" evidence="1">
    <location>
        <begin position="87"/>
        <end position="109"/>
    </location>
</feature>
<dbReference type="Proteomes" id="UP000027341">
    <property type="component" value="Unassembled WGS sequence"/>
</dbReference>
<name>A0A067A0E3_HYDMR</name>
<dbReference type="InterPro" id="IPR058117">
    <property type="entry name" value="BV97_02767-like"/>
</dbReference>
<dbReference type="STRING" id="28885.EI16_07270"/>
<keyword evidence="1" id="KW-0812">Transmembrane</keyword>
<organism evidence="2 3">
    <name type="scientific">Hydrogenovibrio marinus</name>
    <dbReference type="NCBI Taxonomy" id="28885"/>
    <lineage>
        <taxon>Bacteria</taxon>
        <taxon>Pseudomonadati</taxon>
        <taxon>Pseudomonadota</taxon>
        <taxon>Gammaproteobacteria</taxon>
        <taxon>Thiotrichales</taxon>
        <taxon>Piscirickettsiaceae</taxon>
        <taxon>Hydrogenovibrio</taxon>
    </lineage>
</organism>
<comment type="caution">
    <text evidence="2">The sequence shown here is derived from an EMBL/GenBank/DDBJ whole genome shotgun (WGS) entry which is preliminary data.</text>
</comment>
<keyword evidence="1" id="KW-1133">Transmembrane helix</keyword>
<sequence length="116" mass="12979">MFYYLIKVLISAVLIVAIAETAKRSSVFGALVASLPLVSILAMFWLYHDTQDVQKISELSYQIIWLVIPSFIFFIALPVLLKNGLHFYLSALISMLMTAGGYFLMLIALKAFGIKV</sequence>